<sequence length="221" mass="24876">MDVQPLHPIPGDQNPSHRSRTSTHRDSVIHRTLNILLQGPVYHGGTQNTMGSPIEIKSWTQILRHWLSPNPQDRQITLNLLRQRLDGCAAITNAPGAQLVPELLELYPEAKTICTVRDPDVWIKSMDQVAGLATLWFLRVALLPLPGMRHFVDYIDIYELHVEWLKKVIPEDRLVFFHISDGINDSEAIAQTAKYHIQRGLVRWAGILSVVGVAVAAVAVR</sequence>
<name>A0A5N6YE78_9EURO</name>
<dbReference type="Gene3D" id="3.40.50.300">
    <property type="entry name" value="P-loop containing nucleotide triphosphate hydrolases"/>
    <property type="match status" value="1"/>
</dbReference>
<keyword evidence="2" id="KW-0812">Transmembrane</keyword>
<feature type="region of interest" description="Disordered" evidence="1">
    <location>
        <begin position="1"/>
        <end position="25"/>
    </location>
</feature>
<organism evidence="3">
    <name type="scientific">Aspergillus arachidicola</name>
    <dbReference type="NCBI Taxonomy" id="656916"/>
    <lineage>
        <taxon>Eukaryota</taxon>
        <taxon>Fungi</taxon>
        <taxon>Dikarya</taxon>
        <taxon>Ascomycota</taxon>
        <taxon>Pezizomycotina</taxon>
        <taxon>Eurotiomycetes</taxon>
        <taxon>Eurotiomycetidae</taxon>
        <taxon>Eurotiales</taxon>
        <taxon>Aspergillaceae</taxon>
        <taxon>Aspergillus</taxon>
        <taxon>Aspergillus subgen. Circumdati</taxon>
    </lineage>
</organism>
<dbReference type="PANTHER" id="PTHR36978:SF3">
    <property type="entry name" value="P-LOOP CONTAINING NUCLEOSIDE TRIPHOSPHATE HYDROLASE PROTEIN"/>
    <property type="match status" value="1"/>
</dbReference>
<evidence type="ECO:0008006" key="4">
    <source>
        <dbReference type="Google" id="ProtNLM"/>
    </source>
</evidence>
<dbReference type="InterPro" id="IPR040632">
    <property type="entry name" value="Sulfotransfer_4"/>
</dbReference>
<keyword evidence="2" id="KW-0472">Membrane</keyword>
<accession>A0A5N6YE78</accession>
<gene>
    <name evidence="3" type="ORF">BDV24DRAFT_149364</name>
</gene>
<keyword evidence="2" id="KW-1133">Transmembrane helix</keyword>
<reference evidence="3" key="1">
    <citation type="submission" date="2019-04" db="EMBL/GenBank/DDBJ databases">
        <title>Friends and foes A comparative genomics study of 23 Aspergillus species from section Flavi.</title>
        <authorList>
            <consortium name="DOE Joint Genome Institute"/>
            <person name="Kjaerbolling I."/>
            <person name="Vesth T."/>
            <person name="Frisvad J.C."/>
            <person name="Nybo J.L."/>
            <person name="Theobald S."/>
            <person name="Kildgaard S."/>
            <person name="Isbrandt T."/>
            <person name="Kuo A."/>
            <person name="Sato A."/>
            <person name="Lyhne E.K."/>
            <person name="Kogle M.E."/>
            <person name="Wiebenga A."/>
            <person name="Kun R.S."/>
            <person name="Lubbers R.J."/>
            <person name="Makela M.R."/>
            <person name="Barry K."/>
            <person name="Chovatia M."/>
            <person name="Clum A."/>
            <person name="Daum C."/>
            <person name="Haridas S."/>
            <person name="He G."/>
            <person name="LaButti K."/>
            <person name="Lipzen A."/>
            <person name="Mondo S."/>
            <person name="Riley R."/>
            <person name="Salamov A."/>
            <person name="Simmons B.A."/>
            <person name="Magnuson J.K."/>
            <person name="Henrissat B."/>
            <person name="Mortensen U.H."/>
            <person name="Larsen T.O."/>
            <person name="Devries R.P."/>
            <person name="Grigoriev I.V."/>
            <person name="Machida M."/>
            <person name="Baker S.E."/>
            <person name="Andersen M.R."/>
        </authorList>
    </citation>
    <scope>NUCLEOTIDE SEQUENCE</scope>
    <source>
        <strain evidence="3">CBS 117612</strain>
    </source>
</reference>
<proteinExistence type="predicted"/>
<protein>
    <recommendedName>
        <fullName evidence="4">NAD dependent epimerase/dehydratase</fullName>
    </recommendedName>
</protein>
<dbReference type="InterPro" id="IPR027417">
    <property type="entry name" value="P-loop_NTPase"/>
</dbReference>
<feature type="transmembrane region" description="Helical" evidence="2">
    <location>
        <begin position="201"/>
        <end position="220"/>
    </location>
</feature>
<dbReference type="OrthoDB" id="408152at2759"/>
<evidence type="ECO:0000256" key="1">
    <source>
        <dbReference type="SAM" id="MobiDB-lite"/>
    </source>
</evidence>
<dbReference type="PANTHER" id="PTHR36978">
    <property type="entry name" value="P-LOOP CONTAINING NUCLEOTIDE TRIPHOSPHATE HYDROLASE"/>
    <property type="match status" value="1"/>
</dbReference>
<evidence type="ECO:0000256" key="2">
    <source>
        <dbReference type="SAM" id="Phobius"/>
    </source>
</evidence>
<dbReference type="EMBL" id="ML737127">
    <property type="protein sequence ID" value="KAE8343764.1"/>
    <property type="molecule type" value="Genomic_DNA"/>
</dbReference>
<dbReference type="SUPFAM" id="SSF52540">
    <property type="entry name" value="P-loop containing nucleoside triphosphate hydrolases"/>
    <property type="match status" value="1"/>
</dbReference>
<evidence type="ECO:0000313" key="3">
    <source>
        <dbReference type="EMBL" id="KAE8343764.1"/>
    </source>
</evidence>
<dbReference type="AlphaFoldDB" id="A0A5N6YE78"/>
<dbReference type="Proteomes" id="UP000325558">
    <property type="component" value="Unassembled WGS sequence"/>
</dbReference>
<dbReference type="Pfam" id="PF17784">
    <property type="entry name" value="Sulfotransfer_4"/>
    <property type="match status" value="1"/>
</dbReference>